<sequence>MASQSSTSPARRRAVRAVFALALCALPVQVAVREVAGEPYPGLYQPSFGGVPLRGERATTTDAVVTLQYADGRTRNLTMAEAMPPTGILPRYVFARGFRDQATADDPRTVAWLRERFADDPGGTVTGFDVQWQQVGYSLADGSRSVLEDGEHVHVDLGTS</sequence>
<dbReference type="AlphaFoldDB" id="A0A7W4TN40"/>
<evidence type="ECO:0000256" key="1">
    <source>
        <dbReference type="SAM" id="SignalP"/>
    </source>
</evidence>
<proteinExistence type="predicted"/>
<organism evidence="2 3">
    <name type="scientific">Kineococcus radiotolerans</name>
    <dbReference type="NCBI Taxonomy" id="131568"/>
    <lineage>
        <taxon>Bacteria</taxon>
        <taxon>Bacillati</taxon>
        <taxon>Actinomycetota</taxon>
        <taxon>Actinomycetes</taxon>
        <taxon>Kineosporiales</taxon>
        <taxon>Kineosporiaceae</taxon>
        <taxon>Kineococcus</taxon>
    </lineage>
</organism>
<dbReference type="Proteomes" id="UP000533269">
    <property type="component" value="Unassembled WGS sequence"/>
</dbReference>
<reference evidence="2 3" key="1">
    <citation type="submission" date="2020-08" db="EMBL/GenBank/DDBJ databases">
        <title>The Agave Microbiome: Exploring the role of microbial communities in plant adaptations to desert environments.</title>
        <authorList>
            <person name="Partida-Martinez L.P."/>
        </authorList>
    </citation>
    <scope>NUCLEOTIDE SEQUENCE [LARGE SCALE GENOMIC DNA]</scope>
    <source>
        <strain evidence="2 3">AS2.23</strain>
    </source>
</reference>
<dbReference type="RefSeq" id="WP_183391887.1">
    <property type="nucleotide sequence ID" value="NZ_JACHVY010000002.1"/>
</dbReference>
<gene>
    <name evidence="2" type="ORF">FHR75_002803</name>
</gene>
<feature type="chain" id="PRO_5031279467" evidence="1">
    <location>
        <begin position="31"/>
        <end position="160"/>
    </location>
</feature>
<reference evidence="2 3" key="2">
    <citation type="submission" date="2020-08" db="EMBL/GenBank/DDBJ databases">
        <authorList>
            <person name="Partida-Martinez L."/>
            <person name="Huntemann M."/>
            <person name="Clum A."/>
            <person name="Wang J."/>
            <person name="Palaniappan K."/>
            <person name="Ritter S."/>
            <person name="Chen I.-M."/>
            <person name="Stamatis D."/>
            <person name="Reddy T."/>
            <person name="O'Malley R."/>
            <person name="Daum C."/>
            <person name="Shapiro N."/>
            <person name="Ivanova N."/>
            <person name="Kyrpides N."/>
            <person name="Woyke T."/>
        </authorList>
    </citation>
    <scope>NUCLEOTIDE SEQUENCE [LARGE SCALE GENOMIC DNA]</scope>
    <source>
        <strain evidence="2 3">AS2.23</strain>
    </source>
</reference>
<feature type="signal peptide" evidence="1">
    <location>
        <begin position="1"/>
        <end position="30"/>
    </location>
</feature>
<evidence type="ECO:0000313" key="3">
    <source>
        <dbReference type="Proteomes" id="UP000533269"/>
    </source>
</evidence>
<evidence type="ECO:0000313" key="2">
    <source>
        <dbReference type="EMBL" id="MBB2901988.1"/>
    </source>
</evidence>
<accession>A0A7W4TN40</accession>
<comment type="caution">
    <text evidence="2">The sequence shown here is derived from an EMBL/GenBank/DDBJ whole genome shotgun (WGS) entry which is preliminary data.</text>
</comment>
<protein>
    <submittedName>
        <fullName evidence="2">Uncharacterized protein</fullName>
    </submittedName>
</protein>
<dbReference type="EMBL" id="JACHVY010000002">
    <property type="protein sequence ID" value="MBB2901988.1"/>
    <property type="molecule type" value="Genomic_DNA"/>
</dbReference>
<name>A0A7W4TN40_KINRA</name>
<keyword evidence="1" id="KW-0732">Signal</keyword>